<dbReference type="SUPFAM" id="SSF103481">
    <property type="entry name" value="Multidrug resistance efflux transporter EmrE"/>
    <property type="match status" value="2"/>
</dbReference>
<feature type="transmembrane region" description="Helical" evidence="5">
    <location>
        <begin position="264"/>
        <end position="284"/>
    </location>
</feature>
<dbReference type="EMBL" id="BMYM01000001">
    <property type="protein sequence ID" value="GHD28703.1"/>
    <property type="molecule type" value="Genomic_DNA"/>
</dbReference>
<reference evidence="7" key="1">
    <citation type="journal article" date="2014" name="Int. J. Syst. Evol. Microbiol.">
        <title>Complete genome sequence of Corynebacterium casei LMG S-19264T (=DSM 44701T), isolated from a smear-ripened cheese.</title>
        <authorList>
            <consortium name="US DOE Joint Genome Institute (JGI-PGF)"/>
            <person name="Walter F."/>
            <person name="Albersmeier A."/>
            <person name="Kalinowski J."/>
            <person name="Ruckert C."/>
        </authorList>
    </citation>
    <scope>NUCLEOTIDE SEQUENCE</scope>
    <source>
        <strain evidence="7">KCTC 23430</strain>
    </source>
</reference>
<organism evidence="7 8">
    <name type="scientific">Parahalioglobus pacificus</name>
    <dbReference type="NCBI Taxonomy" id="930806"/>
    <lineage>
        <taxon>Bacteria</taxon>
        <taxon>Pseudomonadati</taxon>
        <taxon>Pseudomonadota</taxon>
        <taxon>Gammaproteobacteria</taxon>
        <taxon>Cellvibrionales</taxon>
        <taxon>Halieaceae</taxon>
        <taxon>Parahalioglobus</taxon>
    </lineage>
</organism>
<feature type="transmembrane region" description="Helical" evidence="5">
    <location>
        <begin position="123"/>
        <end position="142"/>
    </location>
</feature>
<feature type="transmembrane region" description="Helical" evidence="5">
    <location>
        <begin position="148"/>
        <end position="168"/>
    </location>
</feature>
<comment type="subcellular location">
    <subcellularLocation>
        <location evidence="1">Membrane</location>
        <topology evidence="1">Multi-pass membrane protein</topology>
    </subcellularLocation>
</comment>
<feature type="transmembrane region" description="Helical" evidence="5">
    <location>
        <begin position="239"/>
        <end position="258"/>
    </location>
</feature>
<feature type="transmembrane region" description="Helical" evidence="5">
    <location>
        <begin position="93"/>
        <end position="111"/>
    </location>
</feature>
<gene>
    <name evidence="7" type="ORF">GCM10007053_08340</name>
</gene>
<feature type="domain" description="EamA" evidence="6">
    <location>
        <begin position="10"/>
        <end position="135"/>
    </location>
</feature>
<feature type="transmembrane region" description="Helical" evidence="5">
    <location>
        <begin position="32"/>
        <end position="54"/>
    </location>
</feature>
<feature type="transmembrane region" description="Helical" evidence="5">
    <location>
        <begin position="180"/>
        <end position="197"/>
    </location>
</feature>
<protein>
    <submittedName>
        <fullName evidence="7">Membrane protein</fullName>
    </submittedName>
</protein>
<feature type="transmembrane region" description="Helical" evidence="5">
    <location>
        <begin position="209"/>
        <end position="227"/>
    </location>
</feature>
<evidence type="ECO:0000313" key="8">
    <source>
        <dbReference type="Proteomes" id="UP000644693"/>
    </source>
</evidence>
<keyword evidence="8" id="KW-1185">Reference proteome</keyword>
<accession>A0A919CJ05</accession>
<sequence length="295" mass="30621">MNIASAARLLSLAAIWGGSFLFMRIASDEVNAYWIAESRLLLASVFLSVVAIAGRKALSLGQQWRHYLILGLFNSAAPFLLFAYAAAEVSASLLSIINATAPVWGALITAIASRQLPLPRQALGMVVGISGVSVLIGMDASVQASASMLPVIAALVATFCYGIASYYASTSQGIGPFANAHGSLWGSAMILLPASFWVGGPTVASTDAAIALIALGVLCTGVAYLLFFKILADDGPTSALSVTFVIPLFGVLFGHLFLDEAIGWHTFGGGLLILGGTALVTGFLPGQLRRLKRGS</sequence>
<dbReference type="PANTHER" id="PTHR32322:SF9">
    <property type="entry name" value="AMINO-ACID METABOLITE EFFLUX PUMP-RELATED"/>
    <property type="match status" value="1"/>
</dbReference>
<keyword evidence="3 5" id="KW-1133">Transmembrane helix</keyword>
<dbReference type="RefSeq" id="WP_189475394.1">
    <property type="nucleotide sequence ID" value="NZ_BMYM01000001.1"/>
</dbReference>
<dbReference type="Proteomes" id="UP000644693">
    <property type="component" value="Unassembled WGS sequence"/>
</dbReference>
<evidence type="ECO:0000259" key="6">
    <source>
        <dbReference type="Pfam" id="PF00892"/>
    </source>
</evidence>
<keyword evidence="4 5" id="KW-0472">Membrane</keyword>
<evidence type="ECO:0000256" key="3">
    <source>
        <dbReference type="ARBA" id="ARBA00022989"/>
    </source>
</evidence>
<name>A0A919CJ05_9GAMM</name>
<proteinExistence type="predicted"/>
<dbReference type="InterPro" id="IPR050638">
    <property type="entry name" value="AA-Vitamin_Transporters"/>
</dbReference>
<dbReference type="PANTHER" id="PTHR32322">
    <property type="entry name" value="INNER MEMBRANE TRANSPORTER"/>
    <property type="match status" value="1"/>
</dbReference>
<keyword evidence="2 5" id="KW-0812">Transmembrane</keyword>
<dbReference type="AlphaFoldDB" id="A0A919CJ05"/>
<comment type="caution">
    <text evidence="7">The sequence shown here is derived from an EMBL/GenBank/DDBJ whole genome shotgun (WGS) entry which is preliminary data.</text>
</comment>
<dbReference type="InterPro" id="IPR037185">
    <property type="entry name" value="EmrE-like"/>
</dbReference>
<evidence type="ECO:0000256" key="1">
    <source>
        <dbReference type="ARBA" id="ARBA00004141"/>
    </source>
</evidence>
<evidence type="ECO:0000256" key="2">
    <source>
        <dbReference type="ARBA" id="ARBA00022692"/>
    </source>
</evidence>
<evidence type="ECO:0000256" key="4">
    <source>
        <dbReference type="ARBA" id="ARBA00023136"/>
    </source>
</evidence>
<dbReference type="GO" id="GO:0016020">
    <property type="term" value="C:membrane"/>
    <property type="evidence" value="ECO:0007669"/>
    <property type="project" value="UniProtKB-SubCell"/>
</dbReference>
<dbReference type="InterPro" id="IPR000620">
    <property type="entry name" value="EamA_dom"/>
</dbReference>
<reference evidence="7" key="2">
    <citation type="submission" date="2020-09" db="EMBL/GenBank/DDBJ databases">
        <authorList>
            <person name="Sun Q."/>
            <person name="Kim S."/>
        </authorList>
    </citation>
    <scope>NUCLEOTIDE SEQUENCE</scope>
    <source>
        <strain evidence="7">KCTC 23430</strain>
    </source>
</reference>
<evidence type="ECO:0000256" key="5">
    <source>
        <dbReference type="SAM" id="Phobius"/>
    </source>
</evidence>
<feature type="domain" description="EamA" evidence="6">
    <location>
        <begin position="150"/>
        <end position="281"/>
    </location>
</feature>
<feature type="transmembrane region" description="Helical" evidence="5">
    <location>
        <begin position="66"/>
        <end position="87"/>
    </location>
</feature>
<dbReference type="Pfam" id="PF00892">
    <property type="entry name" value="EamA"/>
    <property type="match status" value="2"/>
</dbReference>
<evidence type="ECO:0000313" key="7">
    <source>
        <dbReference type="EMBL" id="GHD28703.1"/>
    </source>
</evidence>
<feature type="transmembrane region" description="Helical" evidence="5">
    <location>
        <begin position="7"/>
        <end position="26"/>
    </location>
</feature>